<dbReference type="Gene3D" id="2.10.70.100">
    <property type="match status" value="1"/>
</dbReference>
<dbReference type="Proteomes" id="UP000611945">
    <property type="component" value="Unassembled WGS sequence"/>
</dbReference>
<dbReference type="InterPro" id="IPR043128">
    <property type="entry name" value="Rev_trsase/Diguanyl_cyclase"/>
</dbReference>
<evidence type="ECO:0000256" key="1">
    <source>
        <dbReference type="ARBA" id="ARBA00022777"/>
    </source>
</evidence>
<dbReference type="InterPro" id="IPR000014">
    <property type="entry name" value="PAS"/>
</dbReference>
<accession>A0ABR8TUR0</accession>
<comment type="caution">
    <text evidence="7">The sequence shown here is derived from an EMBL/GenBank/DDBJ whole genome shotgun (WGS) entry which is preliminary data.</text>
</comment>
<feature type="region of interest" description="Disordered" evidence="2">
    <location>
        <begin position="1"/>
        <end position="21"/>
    </location>
</feature>
<evidence type="ECO:0000259" key="3">
    <source>
        <dbReference type="PROSITE" id="PS50112"/>
    </source>
</evidence>
<dbReference type="Pfam" id="PF08448">
    <property type="entry name" value="PAS_4"/>
    <property type="match status" value="1"/>
</dbReference>
<dbReference type="InterPro" id="IPR035965">
    <property type="entry name" value="PAS-like_dom_sf"/>
</dbReference>
<dbReference type="PROSITE" id="PS50112">
    <property type="entry name" value="PAS"/>
    <property type="match status" value="4"/>
</dbReference>
<dbReference type="InterPro" id="IPR000700">
    <property type="entry name" value="PAS-assoc_C"/>
</dbReference>
<dbReference type="CDD" id="cd01948">
    <property type="entry name" value="EAL"/>
    <property type="match status" value="1"/>
</dbReference>
<dbReference type="SMART" id="SM00086">
    <property type="entry name" value="PAC"/>
    <property type="match status" value="4"/>
</dbReference>
<keyword evidence="8" id="KW-1185">Reference proteome</keyword>
<dbReference type="InterPro" id="IPR052155">
    <property type="entry name" value="Biofilm_reg_signaling"/>
</dbReference>
<dbReference type="Gene3D" id="3.20.20.450">
    <property type="entry name" value="EAL domain"/>
    <property type="match status" value="1"/>
</dbReference>
<dbReference type="NCBIfam" id="TIGR00254">
    <property type="entry name" value="GGDEF"/>
    <property type="match status" value="1"/>
</dbReference>
<keyword evidence="1" id="KW-0808">Transferase</keyword>
<dbReference type="InterPro" id="IPR035919">
    <property type="entry name" value="EAL_sf"/>
</dbReference>
<dbReference type="Gene3D" id="3.30.450.20">
    <property type="entry name" value="PAS domain"/>
    <property type="match status" value="5"/>
</dbReference>
<dbReference type="CDD" id="cd00130">
    <property type="entry name" value="PAS"/>
    <property type="match status" value="3"/>
</dbReference>
<dbReference type="SUPFAM" id="SSF141868">
    <property type="entry name" value="EAL domain-like"/>
    <property type="match status" value="1"/>
</dbReference>
<name>A0ABR8TUR0_9PSED</name>
<evidence type="ECO:0000259" key="4">
    <source>
        <dbReference type="PROSITE" id="PS50113"/>
    </source>
</evidence>
<dbReference type="PANTHER" id="PTHR44757:SF2">
    <property type="entry name" value="BIOFILM ARCHITECTURE MAINTENANCE PROTEIN MBAA"/>
    <property type="match status" value="1"/>
</dbReference>
<dbReference type="PROSITE" id="PS50883">
    <property type="entry name" value="EAL"/>
    <property type="match status" value="1"/>
</dbReference>
<feature type="domain" description="GGDEF" evidence="6">
    <location>
        <begin position="690"/>
        <end position="828"/>
    </location>
</feature>
<dbReference type="CDD" id="cd01949">
    <property type="entry name" value="GGDEF"/>
    <property type="match status" value="1"/>
</dbReference>
<dbReference type="InterPro" id="IPR029787">
    <property type="entry name" value="Nucleotide_cyclase"/>
</dbReference>
<proteinExistence type="predicted"/>
<evidence type="ECO:0000313" key="8">
    <source>
        <dbReference type="Proteomes" id="UP000611945"/>
    </source>
</evidence>
<dbReference type="InterPro" id="IPR013656">
    <property type="entry name" value="PAS_4"/>
</dbReference>
<dbReference type="SUPFAM" id="SSF55785">
    <property type="entry name" value="PYP-like sensor domain (PAS domain)"/>
    <property type="match status" value="5"/>
</dbReference>
<dbReference type="SMART" id="SM00052">
    <property type="entry name" value="EAL"/>
    <property type="match status" value="1"/>
</dbReference>
<feature type="domain" description="PAS" evidence="3">
    <location>
        <begin position="534"/>
        <end position="603"/>
    </location>
</feature>
<dbReference type="SMART" id="SM00267">
    <property type="entry name" value="GGDEF"/>
    <property type="match status" value="1"/>
</dbReference>
<dbReference type="InterPro" id="IPR001610">
    <property type="entry name" value="PAC"/>
</dbReference>
<dbReference type="SUPFAM" id="SSF55073">
    <property type="entry name" value="Nucleotide cyclase"/>
    <property type="match status" value="1"/>
</dbReference>
<dbReference type="Gene3D" id="3.30.70.270">
    <property type="match status" value="1"/>
</dbReference>
<dbReference type="NCBIfam" id="TIGR00229">
    <property type="entry name" value="sensory_box"/>
    <property type="match status" value="4"/>
</dbReference>
<feature type="domain" description="PAC" evidence="4">
    <location>
        <begin position="608"/>
        <end position="658"/>
    </location>
</feature>
<organism evidence="7 8">
    <name type="scientific">Serpens gallinarum</name>
    <dbReference type="NCBI Taxonomy" id="2763075"/>
    <lineage>
        <taxon>Bacteria</taxon>
        <taxon>Pseudomonadati</taxon>
        <taxon>Pseudomonadota</taxon>
        <taxon>Gammaproteobacteria</taxon>
        <taxon>Pseudomonadales</taxon>
        <taxon>Pseudomonadaceae</taxon>
        <taxon>Pseudomonas</taxon>
    </lineage>
</organism>
<feature type="domain" description="PAC" evidence="4">
    <location>
        <begin position="356"/>
        <end position="408"/>
    </location>
</feature>
<dbReference type="InterPro" id="IPR013655">
    <property type="entry name" value="PAS_fold_3"/>
</dbReference>
<evidence type="ECO:0000313" key="7">
    <source>
        <dbReference type="EMBL" id="MBD7979034.1"/>
    </source>
</evidence>
<dbReference type="PANTHER" id="PTHR44757">
    <property type="entry name" value="DIGUANYLATE CYCLASE DGCP"/>
    <property type="match status" value="1"/>
</dbReference>
<dbReference type="InterPro" id="IPR000160">
    <property type="entry name" value="GGDEF_dom"/>
</dbReference>
<dbReference type="Pfam" id="PF13426">
    <property type="entry name" value="PAS_9"/>
    <property type="match status" value="2"/>
</dbReference>
<feature type="domain" description="EAL" evidence="5">
    <location>
        <begin position="837"/>
        <end position="1094"/>
    </location>
</feature>
<keyword evidence="1" id="KW-0418">Kinase</keyword>
<dbReference type="SMART" id="SM00091">
    <property type="entry name" value="PAS"/>
    <property type="match status" value="5"/>
</dbReference>
<feature type="domain" description="PAS" evidence="3">
    <location>
        <begin position="409"/>
        <end position="456"/>
    </location>
</feature>
<gene>
    <name evidence="7" type="ORF">H9642_17805</name>
</gene>
<reference evidence="7 8" key="1">
    <citation type="submission" date="2020-08" db="EMBL/GenBank/DDBJ databases">
        <title>A Genomic Blueprint of the Chicken Gut Microbiome.</title>
        <authorList>
            <person name="Gilroy R."/>
            <person name="Ravi A."/>
            <person name="Getino M."/>
            <person name="Pursley I."/>
            <person name="Horton D.L."/>
            <person name="Alikhan N.-F."/>
            <person name="Baker D."/>
            <person name="Gharbi K."/>
            <person name="Hall N."/>
            <person name="Watson M."/>
            <person name="Adriaenssens E.M."/>
            <person name="Foster-Nyarko E."/>
            <person name="Jarju S."/>
            <person name="Secka A."/>
            <person name="Antonio M."/>
            <person name="Oren A."/>
            <person name="Chaudhuri R."/>
            <person name="La Ragione R.M."/>
            <person name="Hildebrand F."/>
            <person name="Pallen M.J."/>
        </authorList>
    </citation>
    <scope>NUCLEOTIDE SEQUENCE [LARGE SCALE GENOMIC DNA]</scope>
    <source>
        <strain evidence="7 8">Sa2CUA2</strain>
    </source>
</reference>
<protein>
    <submittedName>
        <fullName evidence="7">EAL domain-containing protein</fullName>
    </submittedName>
</protein>
<sequence>MTKDSSRAALSPFDTRQAAQSPNPMLESTWLETALDCAELGAWCLELDSGKLHWSSTAQTLLGPVLHARLTHGRAYLRRIPRLDRPRLLRYFRSIFATPPASKPIAHHLHWPDNSLHWLELKGRLHTDLQGRRHILGTVRDISLQHDERHNLLNQDEIVSNALRNTPDAVVISELAGGRFVEVNAGFESLFGWSKKDTIGRTPDELGLWIDPLERDQLREQLARHGSLSDFEAHLRKRDGSLCSCRFYSAPIELHGQPCLVTTLRDMSQQRVQEQALQDSRERLALALESAMLGTWDWHIPSDTLFGSARAAALHGLAAQSFQGNFRMFFASVHEDDREQMRRTYRELLSGKRDDYHTTYRSRFSTGEVHHLESTARLYRDAAGNPLRMTGILIDITERVVREQHLAASEEKFATLFHASPAPICVSRIDDGEFLEINPSFTEVFGWQPDEIVGHSAQALNFWSDIGQRRELFDQLARDQVLDNVLALFHTKHGQQLTCLISSRYIQVDGQRYITTSFHDITRQQQAAQALQASEEKFAKAFHSSPDAISIFERGGGRFIEVNEGFRRLTGYSTEDVIGRTLGDLNLWISPEQRQQMAEALERNGRLPRREMHLLDRDGQLKFAEVSVESITLNGCDCLLLTARDISELKEAQAQIQHLAYHDSLTNLPNRALLLDRLTQQIALLTRHDLRGAVLFLDLDHFKHINDSLGHPVGDAVLRMVTSRLQASVRREDTVARLGGDEFVVLLSGLEGKRAQVIRQVHLVAEQLRRRLAEAMLIDGRHLQLTTSIGIALIPDHGTSSDDLLKRADIALYRAKDSGRNSIHVFRSHMQALVSERLLLENDLRQALPRQQFRLVFQPQVDARSQKIIGAEALLRWQHPQRGELTPERFMQVLEESGLIQEVGLWVLRNACQACAWFLDEALIEPDNFHLCVNISPRQFRHYDFVEDVENCLKASALPAQTLKLEITEGVAIRNIEDTIHKMQRLKRIGVAFAMDDFGTGYSSLTYLKRLPVDTLKIDQSFIHDALLNSNDGAIVRAIIAMAHSLGLQTIAEGVEETEQLDFLQQEGCHLYQGYLFSRAIPPEDFHALLTATNTPDASKKNVHE</sequence>
<dbReference type="Pfam" id="PF00990">
    <property type="entry name" value="GGDEF"/>
    <property type="match status" value="1"/>
</dbReference>
<dbReference type="EMBL" id="JACSQG010000016">
    <property type="protein sequence ID" value="MBD7979034.1"/>
    <property type="molecule type" value="Genomic_DNA"/>
</dbReference>
<dbReference type="PROSITE" id="PS50113">
    <property type="entry name" value="PAC"/>
    <property type="match status" value="2"/>
</dbReference>
<evidence type="ECO:0000259" key="5">
    <source>
        <dbReference type="PROSITE" id="PS50883"/>
    </source>
</evidence>
<dbReference type="Pfam" id="PF00563">
    <property type="entry name" value="EAL"/>
    <property type="match status" value="1"/>
</dbReference>
<dbReference type="InterPro" id="IPR001633">
    <property type="entry name" value="EAL_dom"/>
</dbReference>
<feature type="domain" description="PAS" evidence="3">
    <location>
        <begin position="280"/>
        <end position="352"/>
    </location>
</feature>
<evidence type="ECO:0000256" key="2">
    <source>
        <dbReference type="SAM" id="MobiDB-lite"/>
    </source>
</evidence>
<dbReference type="PROSITE" id="PS50887">
    <property type="entry name" value="GGDEF"/>
    <property type="match status" value="1"/>
</dbReference>
<evidence type="ECO:0000259" key="6">
    <source>
        <dbReference type="PROSITE" id="PS50887"/>
    </source>
</evidence>
<feature type="domain" description="PAS" evidence="3">
    <location>
        <begin position="155"/>
        <end position="222"/>
    </location>
</feature>
<dbReference type="Pfam" id="PF08447">
    <property type="entry name" value="PAS_3"/>
    <property type="match status" value="1"/>
</dbReference>